<dbReference type="EMBL" id="JAUHMF010000001">
    <property type="protein sequence ID" value="MDT8897810.1"/>
    <property type="molecule type" value="Genomic_DNA"/>
</dbReference>
<reference evidence="1 2" key="1">
    <citation type="submission" date="2023-07" db="EMBL/GenBank/DDBJ databases">
        <title>Novel species of Thermanaerothrix with wide hydrolytic capabilities.</title>
        <authorList>
            <person name="Zayulina K.S."/>
            <person name="Podosokorskaya O.A."/>
            <person name="Elcheninov A.G."/>
        </authorList>
    </citation>
    <scope>NUCLEOTIDE SEQUENCE [LARGE SCALE GENOMIC DNA]</scope>
    <source>
        <strain evidence="1 2">4228-RoL</strain>
    </source>
</reference>
<accession>A0ABU3NLS9</accession>
<dbReference type="RefSeq" id="WP_315624465.1">
    <property type="nucleotide sequence ID" value="NZ_JAUHMF010000001.1"/>
</dbReference>
<protein>
    <recommendedName>
        <fullName evidence="3">Cytochrome c-552/4 domain-containing protein</fullName>
    </recommendedName>
</protein>
<dbReference type="InterPro" id="IPR036280">
    <property type="entry name" value="Multihaem_cyt_sf"/>
</dbReference>
<evidence type="ECO:0008006" key="3">
    <source>
        <dbReference type="Google" id="ProtNLM"/>
    </source>
</evidence>
<evidence type="ECO:0000313" key="2">
    <source>
        <dbReference type="Proteomes" id="UP001254165"/>
    </source>
</evidence>
<dbReference type="Proteomes" id="UP001254165">
    <property type="component" value="Unassembled WGS sequence"/>
</dbReference>
<gene>
    <name evidence="1" type="ORF">QYE77_05980</name>
</gene>
<dbReference type="Gene3D" id="1.10.1130.10">
    <property type="entry name" value="Flavocytochrome C3, Chain A"/>
    <property type="match status" value="1"/>
</dbReference>
<sequence length="368" mass="40414">MAPLEPWEKVLVNADFINSIHGRAGCIACHGGRQSPDKDTAHSGLIADPSQDAGRICGACHGEIVDGFSTSLHASLQGYRTVVYSRSLPENHPALQTAMQNHCSSCHTTCGDCHISQPKSVGGGLLNGHQVEKTPPMTRTCTACHGTRVGAEYLGKHEDIPGDVHFREGRMNCMACHSGDDLHTAEGDAAKHRYWGKQQPACKDCHAQVGRADDPIPQHTIHGDKVACQVCHAVEYTSCDGCHVAISDKTGNPFFKTEATYLSFMIGRNPWPSRERPYEYVLLRHVPVAPTSFEYYGPDLLPNYNLLPTWTYTTPHNIQRQTPQNRSCNSCHGNASLFLTPDKVKPEELEANRNVIVEDVPATLPFIK</sequence>
<comment type="caution">
    <text evidence="1">The sequence shown here is derived from an EMBL/GenBank/DDBJ whole genome shotgun (WGS) entry which is preliminary data.</text>
</comment>
<evidence type="ECO:0000313" key="1">
    <source>
        <dbReference type="EMBL" id="MDT8897810.1"/>
    </source>
</evidence>
<name>A0ABU3NLS9_9CHLR</name>
<organism evidence="1 2">
    <name type="scientific">Thermanaerothrix solaris</name>
    <dbReference type="NCBI Taxonomy" id="3058434"/>
    <lineage>
        <taxon>Bacteria</taxon>
        <taxon>Bacillati</taxon>
        <taxon>Chloroflexota</taxon>
        <taxon>Anaerolineae</taxon>
        <taxon>Anaerolineales</taxon>
        <taxon>Anaerolineaceae</taxon>
        <taxon>Thermanaerothrix</taxon>
    </lineage>
</organism>
<dbReference type="SUPFAM" id="SSF48695">
    <property type="entry name" value="Multiheme cytochromes"/>
    <property type="match status" value="1"/>
</dbReference>
<keyword evidence="2" id="KW-1185">Reference proteome</keyword>
<proteinExistence type="predicted"/>